<keyword evidence="2" id="KW-1185">Reference proteome</keyword>
<evidence type="ECO:0000313" key="2">
    <source>
        <dbReference type="Proteomes" id="UP000553632"/>
    </source>
</evidence>
<dbReference type="AlphaFoldDB" id="A0A7J6UIU3"/>
<organism evidence="1 2">
    <name type="scientific">Perkinsus olseni</name>
    <name type="common">Perkinsus atlanticus</name>
    <dbReference type="NCBI Taxonomy" id="32597"/>
    <lineage>
        <taxon>Eukaryota</taxon>
        <taxon>Sar</taxon>
        <taxon>Alveolata</taxon>
        <taxon>Perkinsozoa</taxon>
        <taxon>Perkinsea</taxon>
        <taxon>Perkinsida</taxon>
        <taxon>Perkinsidae</taxon>
        <taxon>Perkinsus</taxon>
    </lineage>
</organism>
<comment type="caution">
    <text evidence="1">The sequence shown here is derived from an EMBL/GenBank/DDBJ whole genome shotgun (WGS) entry which is preliminary data.</text>
</comment>
<sequence>MSWYPDDNDLSALRRLLVLAHRSGSWISIPNLCTGRGGGAANSSRIRLPRGTGDADSDVAHVVDSAARLLAPEALRVLVRDSIHHASYDGPAEDYLPLEDVGRLLRAASYSAGVKEGTGGNSSIA</sequence>
<proteinExistence type="predicted"/>
<name>A0A7J6UIU3_PEROL</name>
<dbReference type="Proteomes" id="UP000553632">
    <property type="component" value="Unassembled WGS sequence"/>
</dbReference>
<evidence type="ECO:0000313" key="1">
    <source>
        <dbReference type="EMBL" id="KAF4757113.1"/>
    </source>
</evidence>
<feature type="non-terminal residue" evidence="1">
    <location>
        <position position="125"/>
    </location>
</feature>
<accession>A0A7J6UIU3</accession>
<reference evidence="1 2" key="1">
    <citation type="submission" date="2020-04" db="EMBL/GenBank/DDBJ databases">
        <title>Perkinsus olseni comparative genomics.</title>
        <authorList>
            <person name="Bogema D.R."/>
        </authorList>
    </citation>
    <scope>NUCLEOTIDE SEQUENCE [LARGE SCALE GENOMIC DNA]</scope>
    <source>
        <strain evidence="1 2">ATCC PRA-207</strain>
    </source>
</reference>
<gene>
    <name evidence="1" type="ORF">FOZ63_022649</name>
</gene>
<dbReference type="EMBL" id="JABANO010003023">
    <property type="protein sequence ID" value="KAF4757113.1"/>
    <property type="molecule type" value="Genomic_DNA"/>
</dbReference>
<protein>
    <submittedName>
        <fullName evidence="1">Uncharacterized protein</fullName>
    </submittedName>
</protein>